<evidence type="ECO:0000256" key="1">
    <source>
        <dbReference type="PROSITE-ProRule" id="PRU00325"/>
    </source>
</evidence>
<dbReference type="OrthoDB" id="2661395at2759"/>
<feature type="domain" description="SWIM-type" evidence="2">
    <location>
        <begin position="28"/>
        <end position="71"/>
    </location>
</feature>
<reference evidence="3 4" key="1">
    <citation type="journal article" date="2019" name="Nat. Ecol. Evol.">
        <title>Megaphylogeny resolves global patterns of mushroom evolution.</title>
        <authorList>
            <person name="Varga T."/>
            <person name="Krizsan K."/>
            <person name="Foldi C."/>
            <person name="Dima B."/>
            <person name="Sanchez-Garcia M."/>
            <person name="Sanchez-Ramirez S."/>
            <person name="Szollosi G.J."/>
            <person name="Szarkandi J.G."/>
            <person name="Papp V."/>
            <person name="Albert L."/>
            <person name="Andreopoulos W."/>
            <person name="Angelini C."/>
            <person name="Antonin V."/>
            <person name="Barry K.W."/>
            <person name="Bougher N.L."/>
            <person name="Buchanan P."/>
            <person name="Buyck B."/>
            <person name="Bense V."/>
            <person name="Catcheside P."/>
            <person name="Chovatia M."/>
            <person name="Cooper J."/>
            <person name="Damon W."/>
            <person name="Desjardin D."/>
            <person name="Finy P."/>
            <person name="Geml J."/>
            <person name="Haridas S."/>
            <person name="Hughes K."/>
            <person name="Justo A."/>
            <person name="Karasinski D."/>
            <person name="Kautmanova I."/>
            <person name="Kiss B."/>
            <person name="Kocsube S."/>
            <person name="Kotiranta H."/>
            <person name="LaButti K.M."/>
            <person name="Lechner B.E."/>
            <person name="Liimatainen K."/>
            <person name="Lipzen A."/>
            <person name="Lukacs Z."/>
            <person name="Mihaltcheva S."/>
            <person name="Morgado L.N."/>
            <person name="Niskanen T."/>
            <person name="Noordeloos M.E."/>
            <person name="Ohm R.A."/>
            <person name="Ortiz-Santana B."/>
            <person name="Ovrebo C."/>
            <person name="Racz N."/>
            <person name="Riley R."/>
            <person name="Savchenko A."/>
            <person name="Shiryaev A."/>
            <person name="Soop K."/>
            <person name="Spirin V."/>
            <person name="Szebenyi C."/>
            <person name="Tomsovsky M."/>
            <person name="Tulloss R.E."/>
            <person name="Uehling J."/>
            <person name="Grigoriev I.V."/>
            <person name="Vagvolgyi C."/>
            <person name="Papp T."/>
            <person name="Martin F.M."/>
            <person name="Miettinen O."/>
            <person name="Hibbett D.S."/>
            <person name="Nagy L.G."/>
        </authorList>
    </citation>
    <scope>NUCLEOTIDE SEQUENCE [LARGE SCALE GENOMIC DNA]</scope>
    <source>
        <strain evidence="3 4">CBS 166.37</strain>
    </source>
</reference>
<sequence>MLNDIGCFCTLPKWRKEFKAEWKKAAKMSIILPLNDSYQLDPIHFVCTCPQFIISRFLVCKHLVQSFHTVNPVFFLQVSCNHVPPFWSHPTLIPINSSIEYTEPVVLIPEHIDLEGSDSDDNVVDTAEGGEGQHTTFHEQMASHIKLLQDFCDGLKYQTLEKDGAGMFRLERNCLSCEHWLKSTHTSAHTTWESSMANTMFYRSHPTHAEQGT</sequence>
<accession>A0A5C3LI54</accession>
<gene>
    <name evidence="3" type="ORF">BDQ12DRAFT_701128</name>
</gene>
<dbReference type="AlphaFoldDB" id="A0A5C3LI54"/>
<evidence type="ECO:0000313" key="3">
    <source>
        <dbReference type="EMBL" id="TFK32527.1"/>
    </source>
</evidence>
<protein>
    <recommendedName>
        <fullName evidence="2">SWIM-type domain-containing protein</fullName>
    </recommendedName>
</protein>
<evidence type="ECO:0000313" key="4">
    <source>
        <dbReference type="Proteomes" id="UP000308652"/>
    </source>
</evidence>
<dbReference type="PROSITE" id="PS50966">
    <property type="entry name" value="ZF_SWIM"/>
    <property type="match status" value="1"/>
</dbReference>
<keyword evidence="4" id="KW-1185">Reference proteome</keyword>
<organism evidence="3 4">
    <name type="scientific">Crucibulum laeve</name>
    <dbReference type="NCBI Taxonomy" id="68775"/>
    <lineage>
        <taxon>Eukaryota</taxon>
        <taxon>Fungi</taxon>
        <taxon>Dikarya</taxon>
        <taxon>Basidiomycota</taxon>
        <taxon>Agaricomycotina</taxon>
        <taxon>Agaricomycetes</taxon>
        <taxon>Agaricomycetidae</taxon>
        <taxon>Agaricales</taxon>
        <taxon>Agaricineae</taxon>
        <taxon>Nidulariaceae</taxon>
        <taxon>Crucibulum</taxon>
    </lineage>
</organism>
<dbReference type="Proteomes" id="UP000308652">
    <property type="component" value="Unassembled WGS sequence"/>
</dbReference>
<keyword evidence="1" id="KW-0862">Zinc</keyword>
<evidence type="ECO:0000259" key="2">
    <source>
        <dbReference type="PROSITE" id="PS50966"/>
    </source>
</evidence>
<keyword evidence="1" id="KW-0479">Metal-binding</keyword>
<dbReference type="EMBL" id="ML213671">
    <property type="protein sequence ID" value="TFK32527.1"/>
    <property type="molecule type" value="Genomic_DNA"/>
</dbReference>
<dbReference type="GO" id="GO:0008270">
    <property type="term" value="F:zinc ion binding"/>
    <property type="evidence" value="ECO:0007669"/>
    <property type="project" value="UniProtKB-KW"/>
</dbReference>
<proteinExistence type="predicted"/>
<name>A0A5C3LI54_9AGAR</name>
<keyword evidence="1" id="KW-0863">Zinc-finger</keyword>
<dbReference type="InterPro" id="IPR007527">
    <property type="entry name" value="Znf_SWIM"/>
</dbReference>